<dbReference type="SUPFAM" id="SSF82153">
    <property type="entry name" value="FAS1 domain"/>
    <property type="match status" value="2"/>
</dbReference>
<dbReference type="Gene3D" id="2.30.180.10">
    <property type="entry name" value="FAS1 domain"/>
    <property type="match status" value="2"/>
</dbReference>
<dbReference type="InterPro" id="IPR050904">
    <property type="entry name" value="Adhesion/Biosynth-related"/>
</dbReference>
<keyword evidence="4" id="KW-1185">Reference proteome</keyword>
<evidence type="ECO:0000313" key="3">
    <source>
        <dbReference type="EMBL" id="MFD2164408.1"/>
    </source>
</evidence>
<keyword evidence="1" id="KW-0812">Transmembrane</keyword>
<gene>
    <name evidence="3" type="ORF">ACFSJU_18525</name>
</gene>
<dbReference type="Pfam" id="PF02469">
    <property type="entry name" value="Fasciclin"/>
    <property type="match status" value="2"/>
</dbReference>
<dbReference type="PROSITE" id="PS50213">
    <property type="entry name" value="FAS1"/>
    <property type="match status" value="2"/>
</dbReference>
<dbReference type="InterPro" id="IPR000782">
    <property type="entry name" value="FAS1_domain"/>
</dbReference>
<reference evidence="4" key="1">
    <citation type="journal article" date="2019" name="Int. J. Syst. Evol. Microbiol.">
        <title>The Global Catalogue of Microorganisms (GCM) 10K type strain sequencing project: providing services to taxonomists for standard genome sequencing and annotation.</title>
        <authorList>
            <consortium name="The Broad Institute Genomics Platform"/>
            <consortium name="The Broad Institute Genome Sequencing Center for Infectious Disease"/>
            <person name="Wu L."/>
            <person name="Ma J."/>
        </authorList>
    </citation>
    <scope>NUCLEOTIDE SEQUENCE [LARGE SCALE GENOMIC DNA]</scope>
    <source>
        <strain evidence="4">KCTC 42217</strain>
    </source>
</reference>
<dbReference type="Proteomes" id="UP001597387">
    <property type="component" value="Unassembled WGS sequence"/>
</dbReference>
<feature type="transmembrane region" description="Helical" evidence="1">
    <location>
        <begin position="7"/>
        <end position="25"/>
    </location>
</feature>
<dbReference type="PANTHER" id="PTHR10900:SF77">
    <property type="entry name" value="FI19380P1"/>
    <property type="match status" value="1"/>
</dbReference>
<feature type="domain" description="FAS1" evidence="2">
    <location>
        <begin position="181"/>
        <end position="349"/>
    </location>
</feature>
<dbReference type="PROSITE" id="PS51257">
    <property type="entry name" value="PROKAR_LIPOPROTEIN"/>
    <property type="match status" value="1"/>
</dbReference>
<keyword evidence="1" id="KW-0472">Membrane</keyword>
<protein>
    <submittedName>
        <fullName evidence="3">Fasciclin domain-containing protein</fullName>
    </submittedName>
</protein>
<organism evidence="3 4">
    <name type="scientific">Paradesertivirga mongoliensis</name>
    <dbReference type="NCBI Taxonomy" id="2100740"/>
    <lineage>
        <taxon>Bacteria</taxon>
        <taxon>Pseudomonadati</taxon>
        <taxon>Bacteroidota</taxon>
        <taxon>Sphingobacteriia</taxon>
        <taxon>Sphingobacteriales</taxon>
        <taxon>Sphingobacteriaceae</taxon>
        <taxon>Paradesertivirga</taxon>
    </lineage>
</organism>
<comment type="caution">
    <text evidence="3">The sequence shown here is derived from an EMBL/GenBank/DDBJ whole genome shotgun (WGS) entry which is preliminary data.</text>
</comment>
<accession>A0ABW4ZQK2</accession>
<dbReference type="EMBL" id="JBHUHZ010000004">
    <property type="protein sequence ID" value="MFD2164408.1"/>
    <property type="molecule type" value="Genomic_DNA"/>
</dbReference>
<sequence>MKTQKLISNPFIALLLGIMMMIAVGCKKASIVDLTSNDVNITGYLDKYPDQFSEFRKVLELSETSSFLQAYGAYTLFLPTNDAVKAFLNEKGLSSVEQMSKEELLDIVTFHVVPDSIKTPDFTDGKLRNATMYGQYLVTGAVSVNGASSIQIDKQAKLVTGNISVGNGVIHVIDKVMKPAPLTVAQTLEADPKYSIFTAALKLTGYFERLNKNPKTNPEASEQYLTVFAETDEALKTAGFNNLDDLVQRYSKFEDPSKPGNPLDPADSLNLYVAYHITKGAHYFVDIVNPVRLPTLAVKGINTKTKSKTEIVIDEVTINGVVHPGAPVLRETGDLSARNGVVHAVNQHYKIVFRPAQALYWDVADQPEFRAQAGFGSADITWDLKKSKPMANLKWNDYAMVYDWMGSKGFRGDVLRTQLADPRTGNARANYIEYHTPYLAPGRYKLWVCYLRAGSNGAMTFYFNGVRLNRGVNMRDESKTDDWTDEQREQNGWKRYMGPVTTPMNDGMGRLLGVVEVTEGGTQILRQELGGFSYHNNYYMDMIHFIPERQEQIWPRFWANGRIQQKGEPD</sequence>
<dbReference type="PANTHER" id="PTHR10900">
    <property type="entry name" value="PERIOSTIN-RELATED"/>
    <property type="match status" value="1"/>
</dbReference>
<proteinExistence type="predicted"/>
<evidence type="ECO:0000259" key="2">
    <source>
        <dbReference type="PROSITE" id="PS50213"/>
    </source>
</evidence>
<evidence type="ECO:0000313" key="4">
    <source>
        <dbReference type="Proteomes" id="UP001597387"/>
    </source>
</evidence>
<dbReference type="InterPro" id="IPR036378">
    <property type="entry name" value="FAS1_dom_sf"/>
</dbReference>
<feature type="domain" description="FAS1" evidence="2">
    <location>
        <begin position="39"/>
        <end position="177"/>
    </location>
</feature>
<evidence type="ECO:0000256" key="1">
    <source>
        <dbReference type="SAM" id="Phobius"/>
    </source>
</evidence>
<name>A0ABW4ZQK2_9SPHI</name>
<dbReference type="RefSeq" id="WP_255901779.1">
    <property type="nucleotide sequence ID" value="NZ_JAFMZO010000002.1"/>
</dbReference>
<keyword evidence="1" id="KW-1133">Transmembrane helix</keyword>
<dbReference type="SMART" id="SM00554">
    <property type="entry name" value="FAS1"/>
    <property type="match status" value="2"/>
</dbReference>